<dbReference type="AlphaFoldDB" id="A0A7J7FXY8"/>
<dbReference type="Proteomes" id="UP000593564">
    <property type="component" value="Unassembled WGS sequence"/>
</dbReference>
<name>A0A7J7FXY8_CAMSI</name>
<protein>
    <submittedName>
        <fullName evidence="1">Uncharacterized protein</fullName>
    </submittedName>
</protein>
<keyword evidence="2" id="KW-1185">Reference proteome</keyword>
<organism evidence="1 2">
    <name type="scientific">Camellia sinensis</name>
    <name type="common">Tea plant</name>
    <name type="synonym">Thea sinensis</name>
    <dbReference type="NCBI Taxonomy" id="4442"/>
    <lineage>
        <taxon>Eukaryota</taxon>
        <taxon>Viridiplantae</taxon>
        <taxon>Streptophyta</taxon>
        <taxon>Embryophyta</taxon>
        <taxon>Tracheophyta</taxon>
        <taxon>Spermatophyta</taxon>
        <taxon>Magnoliopsida</taxon>
        <taxon>eudicotyledons</taxon>
        <taxon>Gunneridae</taxon>
        <taxon>Pentapetalae</taxon>
        <taxon>asterids</taxon>
        <taxon>Ericales</taxon>
        <taxon>Theaceae</taxon>
        <taxon>Camellia</taxon>
    </lineage>
</organism>
<comment type="caution">
    <text evidence="1">The sequence shown here is derived from an EMBL/GenBank/DDBJ whole genome shotgun (WGS) entry which is preliminary data.</text>
</comment>
<evidence type="ECO:0000313" key="2">
    <source>
        <dbReference type="Proteomes" id="UP000593564"/>
    </source>
</evidence>
<gene>
    <name evidence="1" type="ORF">HYC85_028005</name>
</gene>
<evidence type="ECO:0000313" key="1">
    <source>
        <dbReference type="EMBL" id="KAF5931834.1"/>
    </source>
</evidence>
<dbReference type="EMBL" id="JACBKZ010000014">
    <property type="protein sequence ID" value="KAF5931834.1"/>
    <property type="molecule type" value="Genomic_DNA"/>
</dbReference>
<reference evidence="1 2" key="2">
    <citation type="submission" date="2020-07" db="EMBL/GenBank/DDBJ databases">
        <title>Genome assembly of wild tea tree DASZ reveals pedigree and selection history of tea varieties.</title>
        <authorList>
            <person name="Zhang W."/>
        </authorList>
    </citation>
    <scope>NUCLEOTIDE SEQUENCE [LARGE SCALE GENOMIC DNA]</scope>
    <source>
        <strain evidence="2">cv. G240</strain>
        <tissue evidence="1">Leaf</tissue>
    </source>
</reference>
<sequence>MLFQKSSNLQKQDELMEYDQKMDMHVRNYELTTSKLKNGNMHATIKLQFNI</sequence>
<proteinExistence type="predicted"/>
<reference evidence="2" key="1">
    <citation type="journal article" date="2020" name="Nat. Commun.">
        <title>Genome assembly of wild tea tree DASZ reveals pedigree and selection history of tea varieties.</title>
        <authorList>
            <person name="Zhang W."/>
            <person name="Zhang Y."/>
            <person name="Qiu H."/>
            <person name="Guo Y."/>
            <person name="Wan H."/>
            <person name="Zhang X."/>
            <person name="Scossa F."/>
            <person name="Alseekh S."/>
            <person name="Zhang Q."/>
            <person name="Wang P."/>
            <person name="Xu L."/>
            <person name="Schmidt M.H."/>
            <person name="Jia X."/>
            <person name="Li D."/>
            <person name="Zhu A."/>
            <person name="Guo F."/>
            <person name="Chen W."/>
            <person name="Ni D."/>
            <person name="Usadel B."/>
            <person name="Fernie A.R."/>
            <person name="Wen W."/>
        </authorList>
    </citation>
    <scope>NUCLEOTIDE SEQUENCE [LARGE SCALE GENOMIC DNA]</scope>
    <source>
        <strain evidence="2">cv. G240</strain>
    </source>
</reference>
<accession>A0A7J7FXY8</accession>